<reference evidence="2 3" key="1">
    <citation type="submission" date="2015-12" db="EMBL/GenBank/DDBJ databases">
        <title>Haloferax profundi sp. nov. isolated from the Discovery deep brine-seawater interface in the Red Sea.</title>
        <authorList>
            <person name="Zhang G."/>
            <person name="Stingl U."/>
            <person name="Rashid M."/>
        </authorList>
    </citation>
    <scope>NUCLEOTIDE SEQUENCE [LARGE SCALE GENOMIC DNA]</scope>
    <source>
        <strain evidence="2 3">SB29</strain>
    </source>
</reference>
<accession>A0A0W1SVC1</accession>
<feature type="region of interest" description="Disordered" evidence="1">
    <location>
        <begin position="1"/>
        <end position="38"/>
    </location>
</feature>
<evidence type="ECO:0000256" key="1">
    <source>
        <dbReference type="SAM" id="MobiDB-lite"/>
    </source>
</evidence>
<dbReference type="RefSeq" id="WP_058571041.1">
    <property type="nucleotide sequence ID" value="NZ_LOPV01000049.1"/>
</dbReference>
<proteinExistence type="predicted"/>
<evidence type="ECO:0000313" key="3">
    <source>
        <dbReference type="Proteomes" id="UP000053157"/>
    </source>
</evidence>
<dbReference type="Proteomes" id="UP000053157">
    <property type="component" value="Unassembled WGS sequence"/>
</dbReference>
<name>A0A0W1SVC1_9EURY</name>
<dbReference type="EMBL" id="LOPV01000049">
    <property type="protein sequence ID" value="KTG30403.1"/>
    <property type="molecule type" value="Genomic_DNA"/>
</dbReference>
<feature type="compositionally biased region" description="Low complexity" evidence="1">
    <location>
        <begin position="18"/>
        <end position="31"/>
    </location>
</feature>
<protein>
    <submittedName>
        <fullName evidence="2">Uncharacterized protein</fullName>
    </submittedName>
</protein>
<dbReference type="OrthoDB" id="375367at2157"/>
<sequence>MATLVATAGCLSATPDGSDASATSTEPASSSQYPGSITNETLTSCEATFVTSEKDYGTNTGHPRVESVETTADGVRAVVESEWGTQTPPRHTLRFGTTDDVNDSRVVASANDSELVESDALQRALSDAVAGDPRELEYEDDAFESVVVALDAATDDEFGGDESRTIYVDYEGTPVEVAYEHRPPLYVDYRVEAYYYVTDSGVYRTENRSVDPTDGLSMDWCLDE</sequence>
<dbReference type="AlphaFoldDB" id="A0A0W1SVC1"/>
<comment type="caution">
    <text evidence="2">The sequence shown here is derived from an EMBL/GenBank/DDBJ whole genome shotgun (WGS) entry which is preliminary data.</text>
</comment>
<gene>
    <name evidence="2" type="ORF">AUR66_08040</name>
</gene>
<keyword evidence="3" id="KW-1185">Reference proteome</keyword>
<evidence type="ECO:0000313" key="2">
    <source>
        <dbReference type="EMBL" id="KTG30403.1"/>
    </source>
</evidence>
<organism evidence="2 3">
    <name type="scientific">Haloferax profundi</name>
    <dbReference type="NCBI Taxonomy" id="1544718"/>
    <lineage>
        <taxon>Archaea</taxon>
        <taxon>Methanobacteriati</taxon>
        <taxon>Methanobacteriota</taxon>
        <taxon>Stenosarchaea group</taxon>
        <taxon>Halobacteria</taxon>
        <taxon>Halobacteriales</taxon>
        <taxon>Haloferacaceae</taxon>
        <taxon>Haloferax</taxon>
    </lineage>
</organism>